<dbReference type="SUPFAM" id="SSF55931">
    <property type="entry name" value="Glutamine synthetase/guanido kinase"/>
    <property type="match status" value="1"/>
</dbReference>
<organism evidence="11 12">
    <name type="scientific">Gonapodya prolifera (strain JEL478)</name>
    <name type="common">Monoblepharis prolifera</name>
    <dbReference type="NCBI Taxonomy" id="1344416"/>
    <lineage>
        <taxon>Eukaryota</taxon>
        <taxon>Fungi</taxon>
        <taxon>Fungi incertae sedis</taxon>
        <taxon>Chytridiomycota</taxon>
        <taxon>Chytridiomycota incertae sedis</taxon>
        <taxon>Monoblepharidomycetes</taxon>
        <taxon>Monoblepharidales</taxon>
        <taxon>Gonapodyaceae</taxon>
        <taxon>Gonapodya</taxon>
    </lineage>
</organism>
<protein>
    <recommendedName>
        <fullName evidence="2">Glutamine synthetase</fullName>
    </recommendedName>
</protein>
<feature type="domain" description="GS beta-grasp" evidence="9">
    <location>
        <begin position="31"/>
        <end position="124"/>
    </location>
</feature>
<keyword evidence="11" id="KW-0418">Kinase</keyword>
<dbReference type="PROSITE" id="PS51987">
    <property type="entry name" value="GS_CATALYTIC"/>
    <property type="match status" value="1"/>
</dbReference>
<dbReference type="STRING" id="1344416.A0A139AWU8"/>
<name>A0A139AWU8_GONPJ</name>
<dbReference type="Proteomes" id="UP000070544">
    <property type="component" value="Unassembled WGS sequence"/>
</dbReference>
<dbReference type="OrthoDB" id="77835at2759"/>
<dbReference type="InterPro" id="IPR027303">
    <property type="entry name" value="Gln_synth_gly_rich_site"/>
</dbReference>
<dbReference type="PANTHER" id="PTHR43785:SF2">
    <property type="entry name" value="TYPE-1 GLUTAMINE SYNTHETASE 1"/>
    <property type="match status" value="1"/>
</dbReference>
<dbReference type="EMBL" id="KQ965733">
    <property type="protein sequence ID" value="KXS21179.1"/>
    <property type="molecule type" value="Genomic_DNA"/>
</dbReference>
<dbReference type="OMA" id="NIMTFRL"/>
<evidence type="ECO:0000256" key="4">
    <source>
        <dbReference type="ARBA" id="ARBA00022741"/>
    </source>
</evidence>
<evidence type="ECO:0000256" key="2">
    <source>
        <dbReference type="ARBA" id="ARBA00021364"/>
    </source>
</evidence>
<dbReference type="InterPro" id="IPR036651">
    <property type="entry name" value="Gln_synt_N_sf"/>
</dbReference>
<comment type="cofactor">
    <cofactor evidence="1">
        <name>Mg(2+)</name>
        <dbReference type="ChEBI" id="CHEBI:18420"/>
    </cofactor>
</comment>
<dbReference type="Gene3D" id="3.30.590.10">
    <property type="entry name" value="Glutamine synthetase/guanido kinase, catalytic domain"/>
    <property type="match status" value="1"/>
</dbReference>
<evidence type="ECO:0000259" key="10">
    <source>
        <dbReference type="PROSITE" id="PS51987"/>
    </source>
</evidence>
<dbReference type="GO" id="GO:0005524">
    <property type="term" value="F:ATP binding"/>
    <property type="evidence" value="ECO:0007669"/>
    <property type="project" value="UniProtKB-KW"/>
</dbReference>
<proteinExistence type="inferred from homology"/>
<keyword evidence="12" id="KW-1185">Reference proteome</keyword>
<evidence type="ECO:0000256" key="8">
    <source>
        <dbReference type="RuleBase" id="RU000384"/>
    </source>
</evidence>
<reference evidence="11 12" key="1">
    <citation type="journal article" date="2015" name="Genome Biol. Evol.">
        <title>Phylogenomic analyses indicate that early fungi evolved digesting cell walls of algal ancestors of land plants.</title>
        <authorList>
            <person name="Chang Y."/>
            <person name="Wang S."/>
            <person name="Sekimoto S."/>
            <person name="Aerts A.L."/>
            <person name="Choi C."/>
            <person name="Clum A."/>
            <person name="LaButti K.M."/>
            <person name="Lindquist E.A."/>
            <person name="Yee Ngan C."/>
            <person name="Ohm R.A."/>
            <person name="Salamov A.A."/>
            <person name="Grigoriev I.V."/>
            <person name="Spatafora J.W."/>
            <person name="Berbee M.L."/>
        </authorList>
    </citation>
    <scope>NUCLEOTIDE SEQUENCE [LARGE SCALE GENOMIC DNA]</scope>
    <source>
        <strain evidence="11 12">JEL478</strain>
    </source>
</reference>
<evidence type="ECO:0000256" key="1">
    <source>
        <dbReference type="ARBA" id="ARBA00001946"/>
    </source>
</evidence>
<keyword evidence="5" id="KW-0067">ATP-binding</keyword>
<evidence type="ECO:0000256" key="6">
    <source>
        <dbReference type="ARBA" id="ARBA00022842"/>
    </source>
</evidence>
<dbReference type="AlphaFoldDB" id="A0A139AWU8"/>
<accession>A0A139AWU8</accession>
<evidence type="ECO:0000256" key="7">
    <source>
        <dbReference type="PROSITE-ProRule" id="PRU01330"/>
    </source>
</evidence>
<dbReference type="InterPro" id="IPR008146">
    <property type="entry name" value="Gln_synth_cat_dom"/>
</dbReference>
<evidence type="ECO:0000313" key="12">
    <source>
        <dbReference type="Proteomes" id="UP000070544"/>
    </source>
</evidence>
<keyword evidence="6" id="KW-0460">Magnesium</keyword>
<dbReference type="Gene3D" id="3.10.20.70">
    <property type="entry name" value="Glutamine synthetase, N-terminal domain"/>
    <property type="match status" value="1"/>
</dbReference>
<dbReference type="PROSITE" id="PS51986">
    <property type="entry name" value="GS_BETA_GRASP"/>
    <property type="match status" value="1"/>
</dbReference>
<sequence>MLRLFDNLNGVTHSEVKQEKKDDKELAKLVSGVEWVRISFVNVNGLLLSIAIPPSRFPQIVKTGLPKPYGLLACPWMWEGVPDGAPVSIVGECNLVPDLSTFRVLPYEGENDAMVFGELFDRGMDASGRLVHGERMPYCTRYFMRKQAQQIKDEFGLEVTAGVELEFMLYETTDDATKTIKPIDTLFYEDDRAYRSKAGKAVREMVNTLQTMNIGVYTWHAEVAAGQYEISFAPGPVIEVIDNLVYTKQCINAIAEKHNLKATFLPKPLFEDAGNGLHVHMSLKDIHTGKNIFPAPGTKRGFSLPAENFLAGVLKHITAICGVSMPTTHSYMRVRPGMFASAYACWGYENREACIRMASPPYGEPFNNVEFRPFDGTNNPYLSVGLYLVAGIDGLRNKLELPDPVETDPHSLGEEERTRRGIKPLPASLPEALENLKNDSVLIEALGANLTQLYFAQKKAELAFFKDMSDLDQLKHFLQKF</sequence>
<evidence type="ECO:0000259" key="9">
    <source>
        <dbReference type="PROSITE" id="PS51986"/>
    </source>
</evidence>
<dbReference type="PANTHER" id="PTHR43785">
    <property type="entry name" value="GAMMA-GLUTAMYLPUTRESCINE SYNTHETASE"/>
    <property type="match status" value="1"/>
</dbReference>
<evidence type="ECO:0000256" key="5">
    <source>
        <dbReference type="ARBA" id="ARBA00022840"/>
    </source>
</evidence>
<feature type="domain" description="GS catalytic" evidence="10">
    <location>
        <begin position="140"/>
        <end position="481"/>
    </location>
</feature>
<dbReference type="PROSITE" id="PS00181">
    <property type="entry name" value="GLNA_ATP"/>
    <property type="match status" value="1"/>
</dbReference>
<keyword evidence="3" id="KW-0436">Ligase</keyword>
<comment type="similarity">
    <text evidence="7 8">Belongs to the glutamine synthetase family.</text>
</comment>
<dbReference type="Pfam" id="PF00120">
    <property type="entry name" value="Gln-synt_C"/>
    <property type="match status" value="1"/>
</dbReference>
<dbReference type="InterPro" id="IPR014746">
    <property type="entry name" value="Gln_synth/guanido_kin_cat_dom"/>
</dbReference>
<keyword evidence="4" id="KW-0547">Nucleotide-binding</keyword>
<dbReference type="InterPro" id="IPR008147">
    <property type="entry name" value="Gln_synt_N"/>
</dbReference>
<gene>
    <name evidence="11" type="ORF">M427DRAFT_51439</name>
</gene>
<dbReference type="GO" id="GO:0004356">
    <property type="term" value="F:glutamine synthetase activity"/>
    <property type="evidence" value="ECO:0007669"/>
    <property type="project" value="InterPro"/>
</dbReference>
<dbReference type="GO" id="GO:0016301">
    <property type="term" value="F:kinase activity"/>
    <property type="evidence" value="ECO:0007669"/>
    <property type="project" value="UniProtKB-KW"/>
</dbReference>
<dbReference type="GO" id="GO:0006542">
    <property type="term" value="P:glutamine biosynthetic process"/>
    <property type="evidence" value="ECO:0007669"/>
    <property type="project" value="InterPro"/>
</dbReference>
<keyword evidence="11" id="KW-0808">Transferase</keyword>
<evidence type="ECO:0000313" key="11">
    <source>
        <dbReference type="EMBL" id="KXS21179.1"/>
    </source>
</evidence>
<dbReference type="SUPFAM" id="SSF54368">
    <property type="entry name" value="Glutamine synthetase, N-terminal domain"/>
    <property type="match status" value="1"/>
</dbReference>
<dbReference type="SMART" id="SM01230">
    <property type="entry name" value="Gln-synt_C"/>
    <property type="match status" value="1"/>
</dbReference>
<evidence type="ECO:0000256" key="3">
    <source>
        <dbReference type="ARBA" id="ARBA00022598"/>
    </source>
</evidence>